<dbReference type="InterPro" id="IPR036388">
    <property type="entry name" value="WH-like_DNA-bd_sf"/>
</dbReference>
<dbReference type="Proteomes" id="UP000660611">
    <property type="component" value="Unassembled WGS sequence"/>
</dbReference>
<dbReference type="InterPro" id="IPR013325">
    <property type="entry name" value="RNA_pol_sigma_r2"/>
</dbReference>
<dbReference type="Pfam" id="PF04542">
    <property type="entry name" value="Sigma70_r2"/>
    <property type="match status" value="1"/>
</dbReference>
<dbReference type="Gene3D" id="1.10.10.10">
    <property type="entry name" value="Winged helix-like DNA-binding domain superfamily/Winged helix DNA-binding domain"/>
    <property type="match status" value="1"/>
</dbReference>
<dbReference type="Pfam" id="PF08281">
    <property type="entry name" value="Sigma70_r4_2"/>
    <property type="match status" value="1"/>
</dbReference>
<name>A0A919PLG9_9ACTN</name>
<proteinExistence type="inferred from homology"/>
<dbReference type="InterPro" id="IPR013324">
    <property type="entry name" value="RNA_pol_sigma_r3/r4-like"/>
</dbReference>
<feature type="domain" description="RNA polymerase sigma factor 70 region 4 type 2" evidence="6">
    <location>
        <begin position="149"/>
        <end position="200"/>
    </location>
</feature>
<feature type="domain" description="RNA polymerase sigma-70 region 2" evidence="5">
    <location>
        <begin position="48"/>
        <end position="115"/>
    </location>
</feature>
<evidence type="ECO:0000256" key="1">
    <source>
        <dbReference type="ARBA" id="ARBA00010641"/>
    </source>
</evidence>
<dbReference type="SUPFAM" id="SSF88946">
    <property type="entry name" value="Sigma2 domain of RNA polymerase sigma factors"/>
    <property type="match status" value="1"/>
</dbReference>
<dbReference type="InterPro" id="IPR039425">
    <property type="entry name" value="RNA_pol_sigma-70-like"/>
</dbReference>
<evidence type="ECO:0000259" key="6">
    <source>
        <dbReference type="Pfam" id="PF08281"/>
    </source>
</evidence>
<sequence length="218" mass="23754">MTALAETCPTPFAHGAARRAAEAAALDDRLGAALTGAIAGDAVAFTELWRALQPLVLRYLRVVCGDAAEDVASETWLQASRDLSRFSGDTTAFRVWLFRIARNRGIDENRRAWRRREEPHETVHDVGEAAGAVARDAALDAGDRSGTEWALRMIRTLPAEQAEAVMLRVVAGLDVAGTAQVLRKRPGAVRVATMRGLRRLAEHPEVQAHRDTDPREGS</sequence>
<dbReference type="PANTHER" id="PTHR43133:SF66">
    <property type="entry name" value="ECF RNA POLYMERASE SIGMA FACTOR SIGK"/>
    <property type="match status" value="1"/>
</dbReference>
<dbReference type="PANTHER" id="PTHR43133">
    <property type="entry name" value="RNA POLYMERASE ECF-TYPE SIGMA FACTO"/>
    <property type="match status" value="1"/>
</dbReference>
<keyword evidence="3" id="KW-0731">Sigma factor</keyword>
<evidence type="ECO:0000313" key="8">
    <source>
        <dbReference type="Proteomes" id="UP000660611"/>
    </source>
</evidence>
<reference evidence="7" key="1">
    <citation type="submission" date="2021-01" db="EMBL/GenBank/DDBJ databases">
        <title>Whole genome shotgun sequence of Dactylosporangium siamense NBRC 106093.</title>
        <authorList>
            <person name="Komaki H."/>
            <person name="Tamura T."/>
        </authorList>
    </citation>
    <scope>NUCLEOTIDE SEQUENCE</scope>
    <source>
        <strain evidence="7">NBRC 106093</strain>
    </source>
</reference>
<dbReference type="AlphaFoldDB" id="A0A919PLG9"/>
<keyword evidence="2" id="KW-0805">Transcription regulation</keyword>
<dbReference type="SUPFAM" id="SSF88659">
    <property type="entry name" value="Sigma3 and sigma4 domains of RNA polymerase sigma factors"/>
    <property type="match status" value="1"/>
</dbReference>
<comment type="caution">
    <text evidence="7">The sequence shown here is derived from an EMBL/GenBank/DDBJ whole genome shotgun (WGS) entry which is preliminary data.</text>
</comment>
<dbReference type="GO" id="GO:0016987">
    <property type="term" value="F:sigma factor activity"/>
    <property type="evidence" value="ECO:0007669"/>
    <property type="project" value="UniProtKB-KW"/>
</dbReference>
<gene>
    <name evidence="7" type="ORF">Dsi01nite_049020</name>
</gene>
<dbReference type="RefSeq" id="WP_239136138.1">
    <property type="nucleotide sequence ID" value="NZ_BAAAVW010000016.1"/>
</dbReference>
<dbReference type="GO" id="GO:0003677">
    <property type="term" value="F:DNA binding"/>
    <property type="evidence" value="ECO:0007669"/>
    <property type="project" value="InterPro"/>
</dbReference>
<protein>
    <submittedName>
        <fullName evidence="7">DNA-directed RNA polymerase sigma-70 factor</fullName>
    </submittedName>
</protein>
<dbReference type="GO" id="GO:0000428">
    <property type="term" value="C:DNA-directed RNA polymerase complex"/>
    <property type="evidence" value="ECO:0007669"/>
    <property type="project" value="UniProtKB-KW"/>
</dbReference>
<comment type="similarity">
    <text evidence="1">Belongs to the sigma-70 factor family. ECF subfamily.</text>
</comment>
<dbReference type="InterPro" id="IPR007627">
    <property type="entry name" value="RNA_pol_sigma70_r2"/>
</dbReference>
<organism evidence="7 8">
    <name type="scientific">Dactylosporangium siamense</name>
    <dbReference type="NCBI Taxonomy" id="685454"/>
    <lineage>
        <taxon>Bacteria</taxon>
        <taxon>Bacillati</taxon>
        <taxon>Actinomycetota</taxon>
        <taxon>Actinomycetes</taxon>
        <taxon>Micromonosporales</taxon>
        <taxon>Micromonosporaceae</taxon>
        <taxon>Dactylosporangium</taxon>
    </lineage>
</organism>
<evidence type="ECO:0000256" key="3">
    <source>
        <dbReference type="ARBA" id="ARBA00023082"/>
    </source>
</evidence>
<dbReference type="EMBL" id="BONQ01000077">
    <property type="protein sequence ID" value="GIG46861.1"/>
    <property type="molecule type" value="Genomic_DNA"/>
</dbReference>
<evidence type="ECO:0000259" key="5">
    <source>
        <dbReference type="Pfam" id="PF04542"/>
    </source>
</evidence>
<evidence type="ECO:0000256" key="4">
    <source>
        <dbReference type="ARBA" id="ARBA00023163"/>
    </source>
</evidence>
<dbReference type="GO" id="GO:0006352">
    <property type="term" value="P:DNA-templated transcription initiation"/>
    <property type="evidence" value="ECO:0007669"/>
    <property type="project" value="InterPro"/>
</dbReference>
<evidence type="ECO:0000313" key="7">
    <source>
        <dbReference type="EMBL" id="GIG46861.1"/>
    </source>
</evidence>
<dbReference type="NCBIfam" id="TIGR02937">
    <property type="entry name" value="sigma70-ECF"/>
    <property type="match status" value="1"/>
</dbReference>
<evidence type="ECO:0000256" key="2">
    <source>
        <dbReference type="ARBA" id="ARBA00023015"/>
    </source>
</evidence>
<accession>A0A919PLG9</accession>
<keyword evidence="7" id="KW-0240">DNA-directed RNA polymerase</keyword>
<keyword evidence="8" id="KW-1185">Reference proteome</keyword>
<dbReference type="Gene3D" id="1.10.1740.10">
    <property type="match status" value="1"/>
</dbReference>
<dbReference type="InterPro" id="IPR013249">
    <property type="entry name" value="RNA_pol_sigma70_r4_t2"/>
</dbReference>
<dbReference type="InterPro" id="IPR014284">
    <property type="entry name" value="RNA_pol_sigma-70_dom"/>
</dbReference>
<keyword evidence="4" id="KW-0804">Transcription</keyword>